<evidence type="ECO:0000313" key="1">
    <source>
        <dbReference type="EMBL" id="KAF0920772.1"/>
    </source>
</evidence>
<protein>
    <submittedName>
        <fullName evidence="1">Uncharacterized protein</fullName>
    </submittedName>
</protein>
<organism evidence="1 2">
    <name type="scientific">Oryza meyeriana var. granulata</name>
    <dbReference type="NCBI Taxonomy" id="110450"/>
    <lineage>
        <taxon>Eukaryota</taxon>
        <taxon>Viridiplantae</taxon>
        <taxon>Streptophyta</taxon>
        <taxon>Embryophyta</taxon>
        <taxon>Tracheophyta</taxon>
        <taxon>Spermatophyta</taxon>
        <taxon>Magnoliopsida</taxon>
        <taxon>Liliopsida</taxon>
        <taxon>Poales</taxon>
        <taxon>Poaceae</taxon>
        <taxon>BOP clade</taxon>
        <taxon>Oryzoideae</taxon>
        <taxon>Oryzeae</taxon>
        <taxon>Oryzinae</taxon>
        <taxon>Oryza</taxon>
        <taxon>Oryza meyeriana</taxon>
    </lineage>
</organism>
<dbReference type="EMBL" id="SPHZ02000005">
    <property type="protein sequence ID" value="KAF0920772.1"/>
    <property type="molecule type" value="Genomic_DNA"/>
</dbReference>
<accession>A0A6G1E8I0</accession>
<reference evidence="1 2" key="1">
    <citation type="submission" date="2019-11" db="EMBL/GenBank/DDBJ databases">
        <title>Whole genome sequence of Oryza granulata.</title>
        <authorList>
            <person name="Li W."/>
        </authorList>
    </citation>
    <scope>NUCLEOTIDE SEQUENCE [LARGE SCALE GENOMIC DNA]</scope>
    <source>
        <strain evidence="2">cv. Menghai</strain>
        <tissue evidence="1">Leaf</tissue>
    </source>
</reference>
<evidence type="ECO:0000313" key="2">
    <source>
        <dbReference type="Proteomes" id="UP000479710"/>
    </source>
</evidence>
<dbReference type="Proteomes" id="UP000479710">
    <property type="component" value="Unassembled WGS sequence"/>
</dbReference>
<proteinExistence type="predicted"/>
<keyword evidence="2" id="KW-1185">Reference proteome</keyword>
<comment type="caution">
    <text evidence="1">The sequence shown here is derived from an EMBL/GenBank/DDBJ whole genome shotgun (WGS) entry which is preliminary data.</text>
</comment>
<sequence>MVQRLKGDGQLLDDGIGLACTPGKDIVDEGDQLIEFLLPIKLTIKAEAEERDTRPEVAPPPRDRACTHHIGHGGQEAEDVHENIVAEVADLVVVAATTAMVRSISRPPFRLALNPLVKKVFAPVKKLLPSVKDVGEEAAPNPPPKAATMRPTPFYCTAAVPFRSPADAEPFHTHAAAVLHTRAMAASSNSCADATYFSSCCMLLVL</sequence>
<name>A0A6G1E8I0_9ORYZ</name>
<gene>
    <name evidence="1" type="ORF">E2562_036855</name>
</gene>
<dbReference type="AlphaFoldDB" id="A0A6G1E8I0"/>